<dbReference type="InterPro" id="IPR017441">
    <property type="entry name" value="Protein_kinase_ATP_BS"/>
</dbReference>
<feature type="compositionally biased region" description="Low complexity" evidence="8">
    <location>
        <begin position="588"/>
        <end position="598"/>
    </location>
</feature>
<sequence length="598" mass="66463">MIGQRLGSFLIEAKIGSGAMGEVYKATQQLKDGRTRTAAVKVVSADFLERDLALKRFQREAEILAQLRHPHIVRYYAHGKFQGTYYYAMEFVEGETLDAVLERQGFLPWQQVVELGIQLCQALQYAHDHQVVHRDLKPSNLMITRDGRLKLTDFGIAKDLDATVNLTRTGRTLGTAAYMAPEQIRGNPPISHKTDLYALGCLLYQMLTGRPPFEGKSAVVLMHAHMAEPAPRPSSKTPDVPRALDDLVVQLMSKEPPDRPWDAAQVAHLLQELRDRTRRGDRVEMAFDRARKQVAASGGVLVPDANGDGHTAALPRPGAPTAGTGAGTRSRKSGRSRSSRAKAGADSSDRRRRMLETGGLALALVGLVALLAVLLWPPSMESLYAEAEKLMASDRRSDWKRAIQYKVEQIERRFPDHPYTDQFSQWRDRIALDEARGRSVQLESPTRIGEPRADQPAEAMYKKVISDIGPMLIAEQHAQVARRWGELAEELARLGDPEQRGWLLLAREKQREHLEKLAAQKRAALTLLSQAELSLRNDLTAAARTQLDRLIADYSGVALGDPEFLGIIARADAMLKQLEARDDPDSPDSPGDQQDPEA</sequence>
<keyword evidence="6 7" id="KW-0067">ATP-binding</keyword>
<feature type="compositionally biased region" description="Basic residues" evidence="8">
    <location>
        <begin position="329"/>
        <end position="340"/>
    </location>
</feature>
<keyword evidence="3" id="KW-0808">Transferase</keyword>
<dbReference type="Gene3D" id="1.10.510.10">
    <property type="entry name" value="Transferase(Phosphotransferase) domain 1"/>
    <property type="match status" value="1"/>
</dbReference>
<evidence type="ECO:0000256" key="8">
    <source>
        <dbReference type="SAM" id="MobiDB-lite"/>
    </source>
</evidence>
<gene>
    <name evidence="10" type="ORF">TsocGM_06425</name>
</gene>
<dbReference type="SUPFAM" id="SSF56112">
    <property type="entry name" value="Protein kinase-like (PK-like)"/>
    <property type="match status" value="1"/>
</dbReference>
<accession>A0A432MM87</accession>
<dbReference type="CDD" id="cd14014">
    <property type="entry name" value="STKc_PknB_like"/>
    <property type="match status" value="1"/>
</dbReference>
<dbReference type="PROSITE" id="PS50011">
    <property type="entry name" value="PROTEIN_KINASE_DOM"/>
    <property type="match status" value="1"/>
</dbReference>
<feature type="region of interest" description="Disordered" evidence="8">
    <location>
        <begin position="298"/>
        <end position="351"/>
    </location>
</feature>
<evidence type="ECO:0000256" key="3">
    <source>
        <dbReference type="ARBA" id="ARBA00022679"/>
    </source>
</evidence>
<dbReference type="PANTHER" id="PTHR43289:SF6">
    <property type="entry name" value="SERINE_THREONINE-PROTEIN KINASE NEKL-3"/>
    <property type="match status" value="1"/>
</dbReference>
<dbReference type="OrthoDB" id="6111975at2"/>
<dbReference type="GO" id="GO:0004674">
    <property type="term" value="F:protein serine/threonine kinase activity"/>
    <property type="evidence" value="ECO:0007669"/>
    <property type="project" value="UniProtKB-KW"/>
</dbReference>
<evidence type="ECO:0000313" key="10">
    <source>
        <dbReference type="EMBL" id="RUL88554.1"/>
    </source>
</evidence>
<keyword evidence="4 7" id="KW-0547">Nucleotide-binding</keyword>
<evidence type="ECO:0000256" key="2">
    <source>
        <dbReference type="ARBA" id="ARBA00022527"/>
    </source>
</evidence>
<dbReference type="PANTHER" id="PTHR43289">
    <property type="entry name" value="MITOGEN-ACTIVATED PROTEIN KINASE KINASE KINASE 20-RELATED"/>
    <property type="match status" value="1"/>
</dbReference>
<keyword evidence="2 10" id="KW-0723">Serine/threonine-protein kinase</keyword>
<keyword evidence="5 10" id="KW-0418">Kinase</keyword>
<dbReference type="RefSeq" id="WP_126724480.1">
    <property type="nucleotide sequence ID" value="NZ_RYZH01000009.1"/>
</dbReference>
<keyword evidence="11" id="KW-1185">Reference proteome</keyword>
<evidence type="ECO:0000256" key="6">
    <source>
        <dbReference type="ARBA" id="ARBA00022840"/>
    </source>
</evidence>
<reference evidence="10 11" key="1">
    <citation type="submission" date="2018-12" db="EMBL/GenBank/DDBJ databases">
        <authorList>
            <person name="Toschakov S.V."/>
        </authorList>
    </citation>
    <scope>NUCLEOTIDE SEQUENCE [LARGE SCALE GENOMIC DNA]</scope>
    <source>
        <strain evidence="10 11">GM2012</strain>
    </source>
</reference>
<dbReference type="PROSITE" id="PS00107">
    <property type="entry name" value="PROTEIN_KINASE_ATP"/>
    <property type="match status" value="1"/>
</dbReference>
<dbReference type="InterPro" id="IPR011009">
    <property type="entry name" value="Kinase-like_dom_sf"/>
</dbReference>
<dbReference type="Proteomes" id="UP000280296">
    <property type="component" value="Unassembled WGS sequence"/>
</dbReference>
<dbReference type="EC" id="2.7.11.1" evidence="1"/>
<proteinExistence type="predicted"/>
<evidence type="ECO:0000256" key="5">
    <source>
        <dbReference type="ARBA" id="ARBA00022777"/>
    </source>
</evidence>
<evidence type="ECO:0000259" key="9">
    <source>
        <dbReference type="PROSITE" id="PS50011"/>
    </source>
</evidence>
<evidence type="ECO:0000256" key="1">
    <source>
        <dbReference type="ARBA" id="ARBA00012513"/>
    </source>
</evidence>
<dbReference type="Gene3D" id="3.30.200.20">
    <property type="entry name" value="Phosphorylase Kinase, domain 1"/>
    <property type="match status" value="1"/>
</dbReference>
<organism evidence="10 11">
    <name type="scientific">Tautonia sociabilis</name>
    <dbReference type="NCBI Taxonomy" id="2080755"/>
    <lineage>
        <taxon>Bacteria</taxon>
        <taxon>Pseudomonadati</taxon>
        <taxon>Planctomycetota</taxon>
        <taxon>Planctomycetia</taxon>
        <taxon>Isosphaerales</taxon>
        <taxon>Isosphaeraceae</taxon>
        <taxon>Tautonia</taxon>
    </lineage>
</organism>
<dbReference type="InterPro" id="IPR008271">
    <property type="entry name" value="Ser/Thr_kinase_AS"/>
</dbReference>
<feature type="domain" description="Protein kinase" evidence="9">
    <location>
        <begin position="9"/>
        <end position="271"/>
    </location>
</feature>
<feature type="compositionally biased region" description="Low complexity" evidence="8">
    <location>
        <begin position="311"/>
        <end position="323"/>
    </location>
</feature>
<dbReference type="PROSITE" id="PS00108">
    <property type="entry name" value="PROTEIN_KINASE_ST"/>
    <property type="match status" value="1"/>
</dbReference>
<comment type="caution">
    <text evidence="10">The sequence shown here is derived from an EMBL/GenBank/DDBJ whole genome shotgun (WGS) entry which is preliminary data.</text>
</comment>
<dbReference type="Pfam" id="PF00069">
    <property type="entry name" value="Pkinase"/>
    <property type="match status" value="1"/>
</dbReference>
<dbReference type="GO" id="GO:0005524">
    <property type="term" value="F:ATP binding"/>
    <property type="evidence" value="ECO:0007669"/>
    <property type="project" value="UniProtKB-UniRule"/>
</dbReference>
<evidence type="ECO:0000256" key="4">
    <source>
        <dbReference type="ARBA" id="ARBA00022741"/>
    </source>
</evidence>
<dbReference type="FunFam" id="1.10.510.10:FF:000021">
    <property type="entry name" value="Serine/threonine protein kinase"/>
    <property type="match status" value="1"/>
</dbReference>
<dbReference type="SMART" id="SM00220">
    <property type="entry name" value="S_TKc"/>
    <property type="match status" value="1"/>
</dbReference>
<feature type="region of interest" description="Disordered" evidence="8">
    <location>
        <begin position="578"/>
        <end position="598"/>
    </location>
</feature>
<evidence type="ECO:0000256" key="7">
    <source>
        <dbReference type="PROSITE-ProRule" id="PRU10141"/>
    </source>
</evidence>
<feature type="binding site" evidence="7">
    <location>
        <position position="41"/>
    </location>
    <ligand>
        <name>ATP</name>
        <dbReference type="ChEBI" id="CHEBI:30616"/>
    </ligand>
</feature>
<dbReference type="AlphaFoldDB" id="A0A432MM87"/>
<reference evidence="10 11" key="2">
    <citation type="submission" date="2019-01" db="EMBL/GenBank/DDBJ databases">
        <title>Tautonia sociabilis, a novel thermotolerant planctomycete of Isosphaeraceae family, isolated from a 4000 m deep subterranean habitat.</title>
        <authorList>
            <person name="Kovaleva O.L."/>
            <person name="Elcheninov A.G."/>
            <person name="Van Heerden E."/>
            <person name="Toshchakov S.V."/>
            <person name="Novikov A."/>
            <person name="Bonch-Osmolovskaya E.A."/>
            <person name="Kublanov I.V."/>
        </authorList>
    </citation>
    <scope>NUCLEOTIDE SEQUENCE [LARGE SCALE GENOMIC DNA]</scope>
    <source>
        <strain evidence="10 11">GM2012</strain>
    </source>
</reference>
<dbReference type="EMBL" id="RYZH01000009">
    <property type="protein sequence ID" value="RUL88554.1"/>
    <property type="molecule type" value="Genomic_DNA"/>
</dbReference>
<name>A0A432MM87_9BACT</name>
<protein>
    <recommendedName>
        <fullName evidence="1">non-specific serine/threonine protein kinase</fullName>
        <ecNumber evidence="1">2.7.11.1</ecNumber>
    </recommendedName>
</protein>
<dbReference type="InterPro" id="IPR000719">
    <property type="entry name" value="Prot_kinase_dom"/>
</dbReference>
<evidence type="ECO:0000313" key="11">
    <source>
        <dbReference type="Proteomes" id="UP000280296"/>
    </source>
</evidence>